<dbReference type="PANTHER" id="PTHR46045:SF3">
    <property type="entry name" value="SERPENTINE RECEPTOR, CLASS U"/>
    <property type="match status" value="1"/>
</dbReference>
<dbReference type="EC" id="3.1.3.16" evidence="1"/>
<keyword evidence="2" id="KW-0472">Membrane</keyword>
<dbReference type="Pfam" id="PF00149">
    <property type="entry name" value="Metallophos"/>
    <property type="match status" value="1"/>
</dbReference>
<dbReference type="FunFam" id="3.60.21.10:FF:000098">
    <property type="entry name" value="Serine/threonine-protein phosphatase"/>
    <property type="match status" value="1"/>
</dbReference>
<keyword evidence="2" id="KW-1133">Transmembrane helix</keyword>
<name>A0AAE9AFD4_CAEBR</name>
<dbReference type="InterPro" id="IPR006186">
    <property type="entry name" value="Ser/Thr-sp_prot-phosphatase"/>
</dbReference>
<dbReference type="SUPFAM" id="SSF56300">
    <property type="entry name" value="Metallo-dependent phosphatases"/>
    <property type="match status" value="1"/>
</dbReference>
<dbReference type="InterPro" id="IPR003839">
    <property type="entry name" value="7TM_GPCR_serpentine_rcpt_Sru"/>
</dbReference>
<proteinExistence type="inferred from homology"/>
<evidence type="ECO:0000256" key="1">
    <source>
        <dbReference type="RuleBase" id="RU004273"/>
    </source>
</evidence>
<feature type="domain" description="Serine/threonine specific protein phosphatases" evidence="3">
    <location>
        <begin position="574"/>
        <end position="579"/>
    </location>
</feature>
<feature type="transmembrane region" description="Helical" evidence="2">
    <location>
        <begin position="31"/>
        <end position="55"/>
    </location>
</feature>
<comment type="catalytic activity">
    <reaction evidence="1">
        <text>O-phospho-L-threonyl-[protein] + H2O = L-threonyl-[protein] + phosphate</text>
        <dbReference type="Rhea" id="RHEA:47004"/>
        <dbReference type="Rhea" id="RHEA-COMP:11060"/>
        <dbReference type="Rhea" id="RHEA-COMP:11605"/>
        <dbReference type="ChEBI" id="CHEBI:15377"/>
        <dbReference type="ChEBI" id="CHEBI:30013"/>
        <dbReference type="ChEBI" id="CHEBI:43474"/>
        <dbReference type="ChEBI" id="CHEBI:61977"/>
        <dbReference type="EC" id="3.1.3.16"/>
    </reaction>
</comment>
<dbReference type="AlphaFoldDB" id="A0AAE9AFD4"/>
<comment type="similarity">
    <text evidence="1">Belongs to the PPP phosphatase family.</text>
</comment>
<dbReference type="PRINTS" id="PR00114">
    <property type="entry name" value="STPHPHTASE"/>
</dbReference>
<keyword evidence="2" id="KW-0812">Transmembrane</keyword>
<feature type="transmembrane region" description="Helical" evidence="2">
    <location>
        <begin position="242"/>
        <end position="262"/>
    </location>
</feature>
<dbReference type="PANTHER" id="PTHR46045">
    <property type="entry name" value="SERPENTINE RECEPTOR, CLASS U-RELATED"/>
    <property type="match status" value="1"/>
</dbReference>
<feature type="transmembrane region" description="Helical" evidence="2">
    <location>
        <begin position="119"/>
        <end position="139"/>
    </location>
</feature>
<evidence type="ECO:0000256" key="2">
    <source>
        <dbReference type="SAM" id="Phobius"/>
    </source>
</evidence>
<dbReference type="Gene3D" id="3.60.21.10">
    <property type="match status" value="1"/>
</dbReference>
<dbReference type="Pfam" id="PF10322">
    <property type="entry name" value="7TM_GPCR_Sru"/>
    <property type="match status" value="2"/>
</dbReference>
<evidence type="ECO:0000313" key="4">
    <source>
        <dbReference type="EMBL" id="ULT95826.1"/>
    </source>
</evidence>
<gene>
    <name evidence="4" type="ORF">L3Y34_004474</name>
</gene>
<dbReference type="Proteomes" id="UP000827892">
    <property type="component" value="Chromosome IV"/>
</dbReference>
<dbReference type="PROSITE" id="PS00125">
    <property type="entry name" value="SER_THR_PHOSPHATASE"/>
    <property type="match status" value="1"/>
</dbReference>
<feature type="transmembrane region" description="Helical" evidence="2">
    <location>
        <begin position="334"/>
        <end position="359"/>
    </location>
</feature>
<dbReference type="GO" id="GO:0004722">
    <property type="term" value="F:protein serine/threonine phosphatase activity"/>
    <property type="evidence" value="ECO:0007669"/>
    <property type="project" value="UniProtKB-EC"/>
</dbReference>
<protein>
    <recommendedName>
        <fullName evidence="1">Serine/threonine-protein phosphatase</fullName>
        <ecNumber evidence="1">3.1.3.16</ecNumber>
    </recommendedName>
</protein>
<evidence type="ECO:0000313" key="5">
    <source>
        <dbReference type="Proteomes" id="UP000827892"/>
    </source>
</evidence>
<dbReference type="EMBL" id="CP090894">
    <property type="protein sequence ID" value="ULT95826.1"/>
    <property type="molecule type" value="Genomic_DNA"/>
</dbReference>
<dbReference type="InterPro" id="IPR029052">
    <property type="entry name" value="Metallo-depent_PP-like"/>
</dbReference>
<keyword evidence="1" id="KW-0378">Hydrolase</keyword>
<reference evidence="4 5" key="1">
    <citation type="submission" date="2022-05" db="EMBL/GenBank/DDBJ databases">
        <title>Chromosome-level reference genomes for two strains of Caenorhabditis briggsae: an improved platform for comparative genomics.</title>
        <authorList>
            <person name="Stevens L."/>
            <person name="Andersen E.C."/>
        </authorList>
    </citation>
    <scope>NUCLEOTIDE SEQUENCE [LARGE SCALE GENOMIC DNA]</scope>
    <source>
        <strain evidence="4">QX1410_ONT</strain>
        <tissue evidence="4">Whole-organism</tissue>
    </source>
</reference>
<dbReference type="SMART" id="SM00156">
    <property type="entry name" value="PP2Ac"/>
    <property type="match status" value="1"/>
</dbReference>
<evidence type="ECO:0000259" key="3">
    <source>
        <dbReference type="PROSITE" id="PS00125"/>
    </source>
</evidence>
<accession>A0AAE9AFD4</accession>
<organism evidence="4 5">
    <name type="scientific">Caenorhabditis briggsae</name>
    <dbReference type="NCBI Taxonomy" id="6238"/>
    <lineage>
        <taxon>Eukaryota</taxon>
        <taxon>Metazoa</taxon>
        <taxon>Ecdysozoa</taxon>
        <taxon>Nematoda</taxon>
        <taxon>Chromadorea</taxon>
        <taxon>Rhabditida</taxon>
        <taxon>Rhabditina</taxon>
        <taxon>Rhabditomorpha</taxon>
        <taxon>Rhabditoidea</taxon>
        <taxon>Rhabditidae</taxon>
        <taxon>Peloderinae</taxon>
        <taxon>Caenorhabditis</taxon>
    </lineage>
</organism>
<feature type="transmembrane region" description="Helical" evidence="2">
    <location>
        <begin position="199"/>
        <end position="221"/>
    </location>
</feature>
<feature type="transmembrane region" description="Helical" evidence="2">
    <location>
        <begin position="290"/>
        <end position="313"/>
    </location>
</feature>
<feature type="transmembrane region" description="Helical" evidence="2">
    <location>
        <begin position="75"/>
        <end position="98"/>
    </location>
</feature>
<sequence length="788" mass="90483">MIPTCFVTFRIIEVFIKKGVRKHDETINRNVFLVIILSQLTCLCYFFCDFVMIRLPSTGILTSWCQRNPPNLNLTIFFTSHMYFSYPLMIYPVLLAIVRYTPIHYPHKHHLLNTKILSFSIPIIHFYPFPFLFFMFPALGVCRQLKPPYPFGSAFIHFIESWHGSIFYMISDYITIRLPFSGILTSWCASQEPNHLLKLLFFFSIYFTFISWLFPFLLSALRLIPVYFPRKHSELCARITKFALPSIYFYPLIFTFTLIPAMGTCRQLLGPYQFGAIFIWFTGNWFDLKLINGIVLNLAIWLILCSISNLMLYKKLKKLKSNRKSVILQRAEMSLTLTTFSMLLSFLTNLFCAMIFLILPSLTVYFIALRPFANDCEIVFAPWIFYLTHPIFKKKQQVASTPKDTSKKANQFSKKAGIVEPNCRVMSSENNSKSGSKEISKTEIPKMDLAKVDPKCAEWMDDCIKRLNTLYNNKDGANICNVMSGHEIIAIIRLVEHIFMDESNLCEAEAPIKVVGDIHAQFQDLNRLFDLIGRVPEEKLMFLGDYVDRGPQGIEVVMLLFCLKIRHRDRIYLLRGNHETPSVNKIYGFYVECQVKYGVGIWWDFQSCFNRMPMAGLISKKVLCMHGGLSPELVNLDTIRNIPRPCEPLDRGLLIDLLWSDPTNKGDGWFHSIRGISYMFGKGVVEQACKTMEIDLIIRAHQVVQDGYEMMTGRRLITVFSVPNYCAQFTNAAAVVCLNANLEISFQQMMPGPLPATAKAKAAPAIANDLNTDAAKADKEFIKAFIKV</sequence>
<dbReference type="InterPro" id="IPR004843">
    <property type="entry name" value="Calcineurin-like_PHP"/>
</dbReference>